<dbReference type="PANTHER" id="PTHR19446">
    <property type="entry name" value="REVERSE TRANSCRIPTASES"/>
    <property type="match status" value="1"/>
</dbReference>
<evidence type="ECO:0000259" key="1">
    <source>
        <dbReference type="PROSITE" id="PS50878"/>
    </source>
</evidence>
<dbReference type="OrthoDB" id="448152at2759"/>
<dbReference type="InterPro" id="IPR043502">
    <property type="entry name" value="DNA/RNA_pol_sf"/>
</dbReference>
<evidence type="ECO:0000313" key="3">
    <source>
        <dbReference type="Proteomes" id="UP000604046"/>
    </source>
</evidence>
<protein>
    <submittedName>
        <fullName evidence="2">Pol protein</fullName>
    </submittedName>
</protein>
<dbReference type="CDD" id="cd01650">
    <property type="entry name" value="RT_nLTR_like"/>
    <property type="match status" value="1"/>
</dbReference>
<proteinExistence type="predicted"/>
<organism evidence="2 3">
    <name type="scientific">Symbiodinium natans</name>
    <dbReference type="NCBI Taxonomy" id="878477"/>
    <lineage>
        <taxon>Eukaryota</taxon>
        <taxon>Sar</taxon>
        <taxon>Alveolata</taxon>
        <taxon>Dinophyceae</taxon>
        <taxon>Suessiales</taxon>
        <taxon>Symbiodiniaceae</taxon>
        <taxon>Symbiodinium</taxon>
    </lineage>
</organism>
<evidence type="ECO:0000313" key="2">
    <source>
        <dbReference type="EMBL" id="CAE6971471.1"/>
    </source>
</evidence>
<dbReference type="InterPro" id="IPR000477">
    <property type="entry name" value="RT_dom"/>
</dbReference>
<sequence length="817" mass="92199">MEQVRQQRGQDKLDHKLQLWERAKGGDRQAISFLRRSAAGASYEGGYIAARGGADAAAEELQEFYRRKYARQEPAPPPASKVAALSVTPDVRLPDPITQEDLVACIQGMKRRTSCGLDGVSYEALLSIVVADPHQRLPRYLTDILHGTRPLPRTWSQGKVTLMPKIKSPQGPKDLRPICLTPCLGKIFGKLLMRRVSSKAPPYRAGQMGCRAGSQALDGVAAAHIVLQQLRARGRAGPCVAKLDIQAAFDSISHHAVLNWLLLGEASREKELLWQLISTSGVQMGIGHRRWKHELGRGLLQGTTFSADIFSRVLDWYMGGLLVQWGRKYEDWTTRVGRLCHLLLYADDLLIFADTPQDLQAKVQDVVDCLSAIGLQPNLSKSKVLAAPGGGAAPAVWLRGQVTPLPAEEHMLYLGVPMSCCRMSCGRRLTRTMLFDLCYDPRTPQRAKLLLFDAYISAKWLWAAPVMWPTQRLLRRVAALQNTFLMGPLGLACDYTLGWLADEMVRRRAVKETCLRLQGTDWARTWVLRLWGYWGHVSRSTQDLPIVHMFRTCHFAAVATGSVRASWVQETIPRKLQRAYGGFRRASWAHAWELLAFRRSEWTAAAEIWAHWWVPRKPRDHPDSFAYRQLVVVQDGVVSLRPSRSPPEEPYRRTTIHVSRYNHAEGEQGWVLWVSEQAGVVTVDIAPPKAPLSQHTWMQANQPARSSAMHTQVDKWAFVYKCRQTLHYATDVTVVVPSAWFMRCMLQQTASLVDWTHVMHFARLDTQVPRLLEECRTYPKKIPKVFQAALTCGPQTFPAGMNHLLRDPSGLNAQFFR</sequence>
<dbReference type="Proteomes" id="UP000604046">
    <property type="component" value="Unassembled WGS sequence"/>
</dbReference>
<dbReference type="SUPFAM" id="SSF56672">
    <property type="entry name" value="DNA/RNA polymerases"/>
    <property type="match status" value="1"/>
</dbReference>
<dbReference type="PROSITE" id="PS50878">
    <property type="entry name" value="RT_POL"/>
    <property type="match status" value="1"/>
</dbReference>
<keyword evidence="3" id="KW-1185">Reference proteome</keyword>
<feature type="domain" description="Reverse transcriptase" evidence="1">
    <location>
        <begin position="144"/>
        <end position="418"/>
    </location>
</feature>
<name>A0A812I3B1_9DINO</name>
<accession>A0A812I3B1</accession>
<dbReference type="AlphaFoldDB" id="A0A812I3B1"/>
<dbReference type="Pfam" id="PF00078">
    <property type="entry name" value="RVT_1"/>
    <property type="match status" value="1"/>
</dbReference>
<dbReference type="EMBL" id="CAJNDS010000156">
    <property type="protein sequence ID" value="CAE6971471.1"/>
    <property type="molecule type" value="Genomic_DNA"/>
</dbReference>
<dbReference type="InterPro" id="IPR043128">
    <property type="entry name" value="Rev_trsase/Diguanyl_cyclase"/>
</dbReference>
<reference evidence="2" key="1">
    <citation type="submission" date="2021-02" db="EMBL/GenBank/DDBJ databases">
        <authorList>
            <person name="Dougan E. K."/>
            <person name="Rhodes N."/>
            <person name="Thang M."/>
            <person name="Chan C."/>
        </authorList>
    </citation>
    <scope>NUCLEOTIDE SEQUENCE</scope>
</reference>
<gene>
    <name evidence="2" type="primary">pol</name>
    <name evidence="2" type="ORF">SNAT2548_LOCUS2595</name>
</gene>
<dbReference type="Gene3D" id="3.30.70.270">
    <property type="match status" value="1"/>
</dbReference>
<comment type="caution">
    <text evidence="2">The sequence shown here is derived from an EMBL/GenBank/DDBJ whole genome shotgun (WGS) entry which is preliminary data.</text>
</comment>